<dbReference type="AlphaFoldDB" id="A0A2U2BZQ1"/>
<proteinExistence type="inferred from homology"/>
<reference evidence="10 11" key="1">
    <citation type="submission" date="2018-05" db="EMBL/GenBank/DDBJ databases">
        <title>Antimicrobial susceptibility testing and genomic analysis of Arcobacter skirrowii strains and one Arcobacter butzleri isolated from German poultry farms.</title>
        <authorList>
            <person name="Haenel I."/>
            <person name="Hotzel H."/>
            <person name="Tomaso H."/>
            <person name="Busch A."/>
        </authorList>
    </citation>
    <scope>NUCLEOTIDE SEQUENCE [LARGE SCALE GENOMIC DNA]</scope>
    <source>
        <strain evidence="11">v</strain>
    </source>
</reference>
<protein>
    <submittedName>
        <fullName evidence="10">Peptidylprolyl isomerase</fullName>
    </submittedName>
</protein>
<dbReference type="PANTHER" id="PTHR47529:SF1">
    <property type="entry name" value="PERIPLASMIC CHAPERONE PPID"/>
    <property type="match status" value="1"/>
</dbReference>
<evidence type="ECO:0000259" key="9">
    <source>
        <dbReference type="Pfam" id="PF13145"/>
    </source>
</evidence>
<gene>
    <name evidence="10" type="ORF">DF188_06880</name>
</gene>
<keyword evidence="5 8" id="KW-0472">Membrane</keyword>
<evidence type="ECO:0000256" key="1">
    <source>
        <dbReference type="ARBA" id="ARBA00004401"/>
    </source>
</evidence>
<dbReference type="InterPro" id="IPR000297">
    <property type="entry name" value="PPIase_PpiC"/>
</dbReference>
<dbReference type="GO" id="GO:0003755">
    <property type="term" value="F:peptidyl-prolyl cis-trans isomerase activity"/>
    <property type="evidence" value="ECO:0007669"/>
    <property type="project" value="InterPro"/>
</dbReference>
<evidence type="ECO:0000256" key="4">
    <source>
        <dbReference type="ARBA" id="ARBA00022989"/>
    </source>
</evidence>
<evidence type="ECO:0000256" key="8">
    <source>
        <dbReference type="SAM" id="Phobius"/>
    </source>
</evidence>
<sequence>MITWMQRHKKWLVITIWISTIAFVGAGFVGWGSYNYGSKGSVVATIGNKEINFEELNKEYSSLYGQYAQLFGDSFNQEIAKQLRLEDIALSQLLQKKLLLVYGEDLGLITTDEEIAKEILKYEEFKVDGKFSKDQYVKVLAQNRITPQEFENSLKDTILFQKIQAIFSLNVSDNELENIGKLLFVEDDIEYKILSIDDINLKIDEKMAKEYFEQNSSNYNSTPSFELEIKKYDIKNSNIKEDEILKYYERFKLDYRFEDGKLKSFEEAKDEVIADLNENESKKEALNLYLKLKKGEENFDSKRVYAEDKIPFSSENIEKILEQKEGDITRPFLEKNSIYIVKVVKKIPSKPLTFEEARTMVYADALLDKKYEALDAKIDKELTNFKGSVVKNINRTSSSKIKGLSQDEAQEFLNNLFVTTSKESSIKFDDKAVMFRIVDSRLKNYSEQNSNLVKQEIGSLVENELLTNLLKKLEQKYEIKTYMQNKE</sequence>
<organism evidence="10 11">
    <name type="scientific">Aliarcobacter skirrowii</name>
    <dbReference type="NCBI Taxonomy" id="28200"/>
    <lineage>
        <taxon>Bacteria</taxon>
        <taxon>Pseudomonadati</taxon>
        <taxon>Campylobacterota</taxon>
        <taxon>Epsilonproteobacteria</taxon>
        <taxon>Campylobacterales</taxon>
        <taxon>Arcobacteraceae</taxon>
        <taxon>Aliarcobacter</taxon>
    </lineage>
</organism>
<feature type="domain" description="PpiC" evidence="9">
    <location>
        <begin position="240"/>
        <end position="358"/>
    </location>
</feature>
<dbReference type="STRING" id="28200.GCA_001572935_01367"/>
<evidence type="ECO:0000313" key="11">
    <source>
        <dbReference type="Proteomes" id="UP000245014"/>
    </source>
</evidence>
<dbReference type="Pfam" id="PF13145">
    <property type="entry name" value="Rotamase_2"/>
    <property type="match status" value="1"/>
</dbReference>
<name>A0A2U2BZQ1_9BACT</name>
<dbReference type="PANTHER" id="PTHR47529">
    <property type="entry name" value="PEPTIDYL-PROLYL CIS-TRANS ISOMERASE D"/>
    <property type="match status" value="1"/>
</dbReference>
<keyword evidence="2" id="KW-1003">Cell membrane</keyword>
<dbReference type="Pfam" id="PF13624">
    <property type="entry name" value="SurA_N_3"/>
    <property type="match status" value="1"/>
</dbReference>
<dbReference type="InterPro" id="IPR052029">
    <property type="entry name" value="PpiD_chaperone"/>
</dbReference>
<comment type="subcellular location">
    <subcellularLocation>
        <location evidence="1">Cell membrane</location>
        <topology evidence="1">Single-pass type II membrane protein</topology>
    </subcellularLocation>
</comment>
<dbReference type="EMBL" id="QEYI01000005">
    <property type="protein sequence ID" value="PWE20899.1"/>
    <property type="molecule type" value="Genomic_DNA"/>
</dbReference>
<evidence type="ECO:0000256" key="6">
    <source>
        <dbReference type="ARBA" id="ARBA00023186"/>
    </source>
</evidence>
<feature type="transmembrane region" description="Helical" evidence="8">
    <location>
        <begin position="12"/>
        <end position="34"/>
    </location>
</feature>
<dbReference type="Gene3D" id="1.10.4030.10">
    <property type="entry name" value="Porin chaperone SurA, peptide-binding domain"/>
    <property type="match status" value="1"/>
</dbReference>
<dbReference type="GO" id="GO:0005886">
    <property type="term" value="C:plasma membrane"/>
    <property type="evidence" value="ECO:0007669"/>
    <property type="project" value="UniProtKB-SubCell"/>
</dbReference>
<dbReference type="RefSeq" id="WP_109158524.1">
    <property type="nucleotide sequence ID" value="NZ_QEYI01000005.1"/>
</dbReference>
<evidence type="ECO:0000256" key="5">
    <source>
        <dbReference type="ARBA" id="ARBA00023136"/>
    </source>
</evidence>
<evidence type="ECO:0000256" key="2">
    <source>
        <dbReference type="ARBA" id="ARBA00022475"/>
    </source>
</evidence>
<comment type="caution">
    <text evidence="10">The sequence shown here is derived from an EMBL/GenBank/DDBJ whole genome shotgun (WGS) entry which is preliminary data.</text>
</comment>
<dbReference type="Proteomes" id="UP000245014">
    <property type="component" value="Unassembled WGS sequence"/>
</dbReference>
<keyword evidence="3 8" id="KW-0812">Transmembrane</keyword>
<evidence type="ECO:0000256" key="3">
    <source>
        <dbReference type="ARBA" id="ARBA00022692"/>
    </source>
</evidence>
<comment type="similarity">
    <text evidence="7">Belongs to the PpiD chaperone family.</text>
</comment>
<accession>A0A2U2BZQ1</accession>
<keyword evidence="6" id="KW-0143">Chaperone</keyword>
<keyword evidence="4 8" id="KW-1133">Transmembrane helix</keyword>
<dbReference type="InterPro" id="IPR027304">
    <property type="entry name" value="Trigger_fact/SurA_dom_sf"/>
</dbReference>
<evidence type="ECO:0000313" key="10">
    <source>
        <dbReference type="EMBL" id="PWE20899.1"/>
    </source>
</evidence>
<dbReference type="SUPFAM" id="SSF109998">
    <property type="entry name" value="Triger factor/SurA peptide-binding domain-like"/>
    <property type="match status" value="1"/>
</dbReference>
<evidence type="ECO:0000256" key="7">
    <source>
        <dbReference type="ARBA" id="ARBA00038408"/>
    </source>
</evidence>
<keyword evidence="10" id="KW-0413">Isomerase</keyword>